<proteinExistence type="predicted"/>
<reference evidence="1" key="2">
    <citation type="submission" date="2022-03" db="EMBL/GenBank/DDBJ databases">
        <title>Draft title - Genomic analysis of global carrot germplasm unveils the trajectory of domestication and the origin of high carotenoid orange carrot.</title>
        <authorList>
            <person name="Iorizzo M."/>
            <person name="Ellison S."/>
            <person name="Senalik D."/>
            <person name="Macko-Podgorni A."/>
            <person name="Grzebelus D."/>
            <person name="Bostan H."/>
            <person name="Rolling W."/>
            <person name="Curaba J."/>
            <person name="Simon P."/>
        </authorList>
    </citation>
    <scope>NUCLEOTIDE SEQUENCE</scope>
    <source>
        <tissue evidence="1">Leaf</tissue>
    </source>
</reference>
<sequence length="43" mass="5025">MEKAVSIKLGVKVSKNIERLILPLLQKISNNTFYFYQNILLMI</sequence>
<evidence type="ECO:0000313" key="3">
    <source>
        <dbReference type="Proteomes" id="UP000077755"/>
    </source>
</evidence>
<dbReference type="EMBL" id="CP093349">
    <property type="protein sequence ID" value="WOH10705.1"/>
    <property type="molecule type" value="Genomic_DNA"/>
</dbReference>
<dbReference type="AlphaFoldDB" id="A0AAF1AU42"/>
<dbReference type="EMBL" id="CP093345">
    <property type="protein sequence ID" value="WOG92340.1"/>
    <property type="molecule type" value="Genomic_DNA"/>
</dbReference>
<keyword evidence="3" id="KW-1185">Reference proteome</keyword>
<protein>
    <submittedName>
        <fullName evidence="1">Uncharacterized protein</fullName>
    </submittedName>
</protein>
<accession>A0AAF1AU42</accession>
<name>A0AAF1AU42_DAUCS</name>
<dbReference type="Proteomes" id="UP000077755">
    <property type="component" value="Chromosome 7"/>
</dbReference>
<evidence type="ECO:0000313" key="1">
    <source>
        <dbReference type="EMBL" id="WOG92340.1"/>
    </source>
</evidence>
<reference evidence="1" key="1">
    <citation type="journal article" date="2016" name="Nat. Genet.">
        <title>A high-quality carrot genome assembly provides new insights into carotenoid accumulation and asterid genome evolution.</title>
        <authorList>
            <person name="Iorizzo M."/>
            <person name="Ellison S."/>
            <person name="Senalik D."/>
            <person name="Zeng P."/>
            <person name="Satapoomin P."/>
            <person name="Huang J."/>
            <person name="Bowman M."/>
            <person name="Iovene M."/>
            <person name="Sanseverino W."/>
            <person name="Cavagnaro P."/>
            <person name="Yildiz M."/>
            <person name="Macko-Podgorni A."/>
            <person name="Moranska E."/>
            <person name="Grzebelus E."/>
            <person name="Grzebelus D."/>
            <person name="Ashrafi H."/>
            <person name="Zheng Z."/>
            <person name="Cheng S."/>
            <person name="Spooner D."/>
            <person name="Van Deynze A."/>
            <person name="Simon P."/>
        </authorList>
    </citation>
    <scope>NUCLEOTIDE SEQUENCE</scope>
    <source>
        <tissue evidence="1">Leaf</tissue>
    </source>
</reference>
<organism evidence="1 3">
    <name type="scientific">Daucus carota subsp. sativus</name>
    <name type="common">Carrot</name>
    <dbReference type="NCBI Taxonomy" id="79200"/>
    <lineage>
        <taxon>Eukaryota</taxon>
        <taxon>Viridiplantae</taxon>
        <taxon>Streptophyta</taxon>
        <taxon>Embryophyta</taxon>
        <taxon>Tracheophyta</taxon>
        <taxon>Spermatophyta</taxon>
        <taxon>Magnoliopsida</taxon>
        <taxon>eudicotyledons</taxon>
        <taxon>Gunneridae</taxon>
        <taxon>Pentapetalae</taxon>
        <taxon>asterids</taxon>
        <taxon>campanulids</taxon>
        <taxon>Apiales</taxon>
        <taxon>Apiaceae</taxon>
        <taxon>Apioideae</taxon>
        <taxon>Scandiceae</taxon>
        <taxon>Daucinae</taxon>
        <taxon>Daucus</taxon>
        <taxon>Daucus sect. Daucus</taxon>
    </lineage>
</organism>
<evidence type="ECO:0000313" key="2">
    <source>
        <dbReference type="EMBL" id="WOH10705.1"/>
    </source>
</evidence>
<gene>
    <name evidence="1" type="ORF">DCAR_0311604</name>
    <name evidence="2" type="ORF">DCAR_0730175</name>
</gene>
<dbReference type="Proteomes" id="UP000077755">
    <property type="component" value="Chromosome 3"/>
</dbReference>